<dbReference type="EMBL" id="ML120524">
    <property type="protein sequence ID" value="RPA90490.1"/>
    <property type="molecule type" value="Genomic_DNA"/>
</dbReference>
<dbReference type="Proteomes" id="UP000276215">
    <property type="component" value="Unassembled WGS sequence"/>
</dbReference>
<dbReference type="Pfam" id="PF03184">
    <property type="entry name" value="DDE_1"/>
    <property type="match status" value="1"/>
</dbReference>
<name>A0A3N4J204_9PEZI</name>
<gene>
    <name evidence="2" type="ORF">L873DRAFT_1753719</name>
</gene>
<sequence length="134" mass="15511">MREFFNRFDMVQARYGNQQEDMWNVDEHGIALGVCVNTCVIGKVGKKRTYIQSPETCEWVSIIETISATSKYIRPIVIFKGQNVQTSWFEEDNLPNWLIAMSGKGWTTNEIGIQWKKWVELCNDNYVVLVGLPD</sequence>
<evidence type="ECO:0000313" key="3">
    <source>
        <dbReference type="Proteomes" id="UP000276215"/>
    </source>
</evidence>
<dbReference type="OrthoDB" id="3439492at2759"/>
<proteinExistence type="predicted"/>
<dbReference type="InterPro" id="IPR004875">
    <property type="entry name" value="DDE_SF_endonuclease_dom"/>
</dbReference>
<evidence type="ECO:0000313" key="2">
    <source>
        <dbReference type="EMBL" id="RPA90490.1"/>
    </source>
</evidence>
<reference evidence="2 3" key="1">
    <citation type="journal article" date="2018" name="Nat. Ecol. Evol.">
        <title>Pezizomycetes genomes reveal the molecular basis of ectomycorrhizal truffle lifestyle.</title>
        <authorList>
            <person name="Murat C."/>
            <person name="Payen T."/>
            <person name="Noel B."/>
            <person name="Kuo A."/>
            <person name="Morin E."/>
            <person name="Chen J."/>
            <person name="Kohler A."/>
            <person name="Krizsan K."/>
            <person name="Balestrini R."/>
            <person name="Da Silva C."/>
            <person name="Montanini B."/>
            <person name="Hainaut M."/>
            <person name="Levati E."/>
            <person name="Barry K.W."/>
            <person name="Belfiori B."/>
            <person name="Cichocki N."/>
            <person name="Clum A."/>
            <person name="Dockter R.B."/>
            <person name="Fauchery L."/>
            <person name="Guy J."/>
            <person name="Iotti M."/>
            <person name="Le Tacon F."/>
            <person name="Lindquist E.A."/>
            <person name="Lipzen A."/>
            <person name="Malagnac F."/>
            <person name="Mello A."/>
            <person name="Molinier V."/>
            <person name="Miyauchi S."/>
            <person name="Poulain J."/>
            <person name="Riccioni C."/>
            <person name="Rubini A."/>
            <person name="Sitrit Y."/>
            <person name="Splivallo R."/>
            <person name="Traeger S."/>
            <person name="Wang M."/>
            <person name="Zifcakova L."/>
            <person name="Wipf D."/>
            <person name="Zambonelli A."/>
            <person name="Paolocci F."/>
            <person name="Nowrousian M."/>
            <person name="Ottonello S."/>
            <person name="Baldrian P."/>
            <person name="Spatafora J.W."/>
            <person name="Henrissat B."/>
            <person name="Nagy L.G."/>
            <person name="Aury J.M."/>
            <person name="Wincker P."/>
            <person name="Grigoriev I.V."/>
            <person name="Bonfante P."/>
            <person name="Martin F.M."/>
        </authorList>
    </citation>
    <scope>NUCLEOTIDE SEQUENCE [LARGE SCALE GENOMIC DNA]</scope>
    <source>
        <strain evidence="2 3">120613-1</strain>
    </source>
</reference>
<keyword evidence="3" id="KW-1185">Reference proteome</keyword>
<protein>
    <submittedName>
        <fullName evidence="2">DDE-domain-containing protein</fullName>
    </submittedName>
</protein>
<dbReference type="GO" id="GO:0003676">
    <property type="term" value="F:nucleic acid binding"/>
    <property type="evidence" value="ECO:0007669"/>
    <property type="project" value="InterPro"/>
</dbReference>
<organism evidence="2 3">
    <name type="scientific">Choiromyces venosus 120613-1</name>
    <dbReference type="NCBI Taxonomy" id="1336337"/>
    <lineage>
        <taxon>Eukaryota</taxon>
        <taxon>Fungi</taxon>
        <taxon>Dikarya</taxon>
        <taxon>Ascomycota</taxon>
        <taxon>Pezizomycotina</taxon>
        <taxon>Pezizomycetes</taxon>
        <taxon>Pezizales</taxon>
        <taxon>Tuberaceae</taxon>
        <taxon>Choiromyces</taxon>
    </lineage>
</organism>
<feature type="domain" description="DDE-1" evidence="1">
    <location>
        <begin position="58"/>
        <end position="119"/>
    </location>
</feature>
<dbReference type="STRING" id="1336337.A0A3N4J204"/>
<evidence type="ECO:0000259" key="1">
    <source>
        <dbReference type="Pfam" id="PF03184"/>
    </source>
</evidence>
<accession>A0A3N4J204</accession>
<dbReference type="AlphaFoldDB" id="A0A3N4J204"/>